<dbReference type="AlphaFoldDB" id="A0A975GC54"/>
<gene>
    <name evidence="1" type="ORF">GJV85_01895</name>
</gene>
<dbReference type="Proteomes" id="UP000671852">
    <property type="component" value="Chromosome"/>
</dbReference>
<protein>
    <submittedName>
        <fullName evidence="1">Uncharacterized protein</fullName>
    </submittedName>
</protein>
<reference evidence="1" key="2">
    <citation type="submission" date="2021-04" db="EMBL/GenBank/DDBJ databases">
        <title>Isolation and characterization of a novel species of the genus Sulfurimonas.</title>
        <authorList>
            <person name="Fukui M."/>
        </authorList>
    </citation>
    <scope>NUCLEOTIDE SEQUENCE</scope>
    <source>
        <strain evidence="1">H1576</strain>
    </source>
</reference>
<organism evidence="1 2">
    <name type="scientific">Sulfurimonas aquatica</name>
    <dbReference type="NCBI Taxonomy" id="2672570"/>
    <lineage>
        <taxon>Bacteria</taxon>
        <taxon>Pseudomonadati</taxon>
        <taxon>Campylobacterota</taxon>
        <taxon>Epsilonproteobacteria</taxon>
        <taxon>Campylobacterales</taxon>
        <taxon>Sulfurimonadaceae</taxon>
        <taxon>Sulfurimonas</taxon>
    </lineage>
</organism>
<evidence type="ECO:0000313" key="2">
    <source>
        <dbReference type="Proteomes" id="UP000671852"/>
    </source>
</evidence>
<reference evidence="1" key="1">
    <citation type="submission" date="2019-11" db="EMBL/GenBank/DDBJ databases">
        <authorList>
            <person name="Kojima H."/>
        </authorList>
    </citation>
    <scope>NUCLEOTIDE SEQUENCE</scope>
    <source>
        <strain evidence="1">H1576</strain>
    </source>
</reference>
<proteinExistence type="predicted"/>
<dbReference type="EMBL" id="CP046072">
    <property type="protein sequence ID" value="QSZ40914.1"/>
    <property type="molecule type" value="Genomic_DNA"/>
</dbReference>
<sequence>MINTNHILIGIFISVSLFAEDVTLKIKNTIPIILKKVDKGPQNSPTKAQEKIYYKDDEMLILTNSVFIYFNSNVDVEKFMKENKLRVLRKLNKLYVVEFLEDIDYIKKINALNEFSEVIQVKPNWIRSSRGPM</sequence>
<dbReference type="KEGG" id="saqt:GJV85_01895"/>
<accession>A0A975GC54</accession>
<evidence type="ECO:0000313" key="1">
    <source>
        <dbReference type="EMBL" id="QSZ40914.1"/>
    </source>
</evidence>
<name>A0A975GC54_9BACT</name>
<dbReference type="RefSeq" id="WP_207562189.1">
    <property type="nucleotide sequence ID" value="NZ_CP046072.1"/>
</dbReference>
<keyword evidence="2" id="KW-1185">Reference proteome</keyword>